<comment type="caution">
    <text evidence="8">The sequence shown here is derived from an EMBL/GenBank/DDBJ whole genome shotgun (WGS) entry which is preliminary data.</text>
</comment>
<dbReference type="SUPFAM" id="SSF52540">
    <property type="entry name" value="P-loop containing nucleoside triphosphate hydrolases"/>
    <property type="match status" value="1"/>
</dbReference>
<name>A0ABS9H9P3_9ACTN</name>
<dbReference type="InterPro" id="IPR001867">
    <property type="entry name" value="OmpR/PhoB-type_DNA-bd"/>
</dbReference>
<reference evidence="8 9" key="1">
    <citation type="submission" date="2022-01" db="EMBL/GenBank/DDBJ databases">
        <title>Nocardioides sp. nov., an actinomycete isolated from mining soil.</title>
        <authorList>
            <person name="Liu L."/>
        </authorList>
    </citation>
    <scope>NUCLEOTIDE SEQUENCE [LARGE SCALE GENOMIC DNA]</scope>
    <source>
        <strain evidence="8 9">KLBMP 9356</strain>
    </source>
</reference>
<dbReference type="EMBL" id="JAKJHZ010000006">
    <property type="protein sequence ID" value="MCF6377940.1"/>
    <property type="molecule type" value="Genomic_DNA"/>
</dbReference>
<gene>
    <name evidence="8" type="ORF">L2K70_10010</name>
</gene>
<dbReference type="InterPro" id="IPR027417">
    <property type="entry name" value="P-loop_NTPase"/>
</dbReference>
<evidence type="ECO:0000256" key="4">
    <source>
        <dbReference type="ARBA" id="ARBA00023163"/>
    </source>
</evidence>
<evidence type="ECO:0000259" key="7">
    <source>
        <dbReference type="PROSITE" id="PS51755"/>
    </source>
</evidence>
<accession>A0ABS9H9P3</accession>
<dbReference type="Pfam" id="PF03704">
    <property type="entry name" value="BTAD"/>
    <property type="match status" value="1"/>
</dbReference>
<evidence type="ECO:0000256" key="1">
    <source>
        <dbReference type="ARBA" id="ARBA00005820"/>
    </source>
</evidence>
<dbReference type="InterPro" id="IPR051677">
    <property type="entry name" value="AfsR-DnrI-RedD_regulator"/>
</dbReference>
<dbReference type="SUPFAM" id="SSF46894">
    <property type="entry name" value="C-terminal effector domain of the bipartite response regulators"/>
    <property type="match status" value="1"/>
</dbReference>
<comment type="similarity">
    <text evidence="1">Belongs to the AfsR/DnrI/RedD regulatory family.</text>
</comment>
<dbReference type="InterPro" id="IPR005158">
    <property type="entry name" value="BTAD"/>
</dbReference>
<evidence type="ECO:0000313" key="8">
    <source>
        <dbReference type="EMBL" id="MCF6377940.1"/>
    </source>
</evidence>
<dbReference type="InterPro" id="IPR011990">
    <property type="entry name" value="TPR-like_helical_dom_sf"/>
</dbReference>
<protein>
    <submittedName>
        <fullName evidence="8">DUF2791 family P-loop domain-containing protein</fullName>
    </submittedName>
</protein>
<dbReference type="PROSITE" id="PS51755">
    <property type="entry name" value="OMPR_PHOB"/>
    <property type="match status" value="1"/>
</dbReference>
<dbReference type="Gene3D" id="1.25.40.10">
    <property type="entry name" value="Tetratricopeptide repeat domain"/>
    <property type="match status" value="1"/>
</dbReference>
<organism evidence="8 9">
    <name type="scientific">Nocardioides potassii</name>
    <dbReference type="NCBI Taxonomy" id="2911371"/>
    <lineage>
        <taxon>Bacteria</taxon>
        <taxon>Bacillati</taxon>
        <taxon>Actinomycetota</taxon>
        <taxon>Actinomycetes</taxon>
        <taxon>Propionibacteriales</taxon>
        <taxon>Nocardioidaceae</taxon>
        <taxon>Nocardioides</taxon>
    </lineage>
</organism>
<dbReference type="SUPFAM" id="SSF48452">
    <property type="entry name" value="TPR-like"/>
    <property type="match status" value="1"/>
</dbReference>
<dbReference type="Gene3D" id="1.10.10.10">
    <property type="entry name" value="Winged helix-like DNA-binding domain superfamily/Winged helix DNA-binding domain"/>
    <property type="match status" value="1"/>
</dbReference>
<dbReference type="SMART" id="SM01043">
    <property type="entry name" value="BTAD"/>
    <property type="match status" value="1"/>
</dbReference>
<feature type="domain" description="OmpR/PhoB-type" evidence="7">
    <location>
        <begin position="1"/>
        <end position="97"/>
    </location>
</feature>
<feature type="DNA-binding region" description="OmpR/PhoB-type" evidence="5">
    <location>
        <begin position="1"/>
        <end position="97"/>
    </location>
</feature>
<dbReference type="CDD" id="cd15831">
    <property type="entry name" value="BTAD"/>
    <property type="match status" value="1"/>
</dbReference>
<evidence type="ECO:0000313" key="9">
    <source>
        <dbReference type="Proteomes" id="UP001201161"/>
    </source>
</evidence>
<dbReference type="Pfam" id="PF13191">
    <property type="entry name" value="AAA_16"/>
    <property type="match status" value="1"/>
</dbReference>
<dbReference type="Proteomes" id="UP001201161">
    <property type="component" value="Unassembled WGS sequence"/>
</dbReference>
<dbReference type="InterPro" id="IPR036388">
    <property type="entry name" value="WH-like_DNA-bd_sf"/>
</dbReference>
<feature type="region of interest" description="Disordered" evidence="6">
    <location>
        <begin position="282"/>
        <end position="303"/>
    </location>
</feature>
<dbReference type="RefSeq" id="WP_236401695.1">
    <property type="nucleotide sequence ID" value="NZ_JAKJHZ010000006.1"/>
</dbReference>
<dbReference type="Gene3D" id="3.40.50.300">
    <property type="entry name" value="P-loop containing nucleotide triphosphate hydrolases"/>
    <property type="match status" value="1"/>
</dbReference>
<dbReference type="SMART" id="SM00862">
    <property type="entry name" value="Trans_reg_C"/>
    <property type="match status" value="1"/>
</dbReference>
<dbReference type="InterPro" id="IPR016032">
    <property type="entry name" value="Sig_transdc_resp-reg_C-effctor"/>
</dbReference>
<evidence type="ECO:0000256" key="5">
    <source>
        <dbReference type="PROSITE-ProRule" id="PRU01091"/>
    </source>
</evidence>
<keyword evidence="9" id="KW-1185">Reference proteome</keyword>
<keyword evidence="2" id="KW-0805">Transcription regulation</keyword>
<dbReference type="PANTHER" id="PTHR35807:SF1">
    <property type="entry name" value="TRANSCRIPTIONAL REGULATOR REDD"/>
    <property type="match status" value="1"/>
</dbReference>
<sequence length="1137" mass="121402">MRVRVLGASRVDGDDGPVELGARKPRTILAALALRLDTDVTADALVDLVWGDDAPRGAYGTLHSYISGLRRTLEPGLAPREKPTVLLTADAGYRLHLPRAEVDATWFADEVRRSQRALAPLASQLSTGPAADWPDAATVAEHVERLETALGTWRGAAYADLLDHPDVLAERTALEQLRSGAEDDRALGLLALGEHATAVAATEQAAARDPLRERTRALHALALARSGRQADALAALRDVRSLLADELGLDPGQELRDLEQALLRQDQGPLQWLRRTVAPAAPVAAPAPTGPEPAPGRTTSTVGRDRERAALERLLDDAAAGTPGFGVLVGEAGIGKSRLLDDLVATARERGFCVAVGRCSSDDGAPALWPWQALLAGLARDGEEPVDVRLLQQQLDDAETVQGRAFSTWALLGDTVRARAQHDPVLLVVEDLHWADTPTLRALSALAEAAAPGQRIALAVSRRPWPAPSGALGELLELLARRHAPQLELGGLEPAEARDLVAGVTGTDPGDDVVDRWHARSGGNPFFLVELARLGGDGQDLPTSVRQVLLRRLETVPDETRDLLLLAAVLGREFSLDVLAAIAGKDPEATDLALAAARAAGIVRDLEAGVLAFDHALTRDAVAGSVPPTRLARLHAQVAHAIDADEQVAALVHPRERVAELARHWLAAGPTHTGRAWRAAAAAADQARSDADHPGAVALLTAAVEAHRRDPAGRREELFDLLLRRARDAQLGADWHVVVDCVVEAIALGRTEGDPFLVARAASELTRHSVWSVHEYGEVFPDVIDDLRWALAHVDPSDAPARAVLMLVLALELYYDPTGQAEAEALVDEGLRIARGTDDPVVAWWAANTAWLALWRPVHAERRRELALESLAAADRTEAGPGRDDRRAVSLTMLAGILLELGDVAGYDVRAREAEAVARRRRLIYIDVALGLVEVTLAAMREQPERATLYGEKVLRGSAYAAIPGREMHGFGVLTGQLTWTPGISQLLDPMWQATGGGQDEMTRGGVLTVAARSGRVDLLRDADERLHLAEAYAGWTPNWTAGPLFAGLAETAAALDDVTLARTAAAGLEPMAGRLAIYGISVCMGPIDAYLALALAVQGDTARATVVADRAAAQAVEWDLPAVTRWLAGHREARGF</sequence>
<keyword evidence="3 5" id="KW-0238">DNA-binding</keyword>
<evidence type="ECO:0000256" key="6">
    <source>
        <dbReference type="SAM" id="MobiDB-lite"/>
    </source>
</evidence>
<proteinExistence type="inferred from homology"/>
<dbReference type="PANTHER" id="PTHR35807">
    <property type="entry name" value="TRANSCRIPTIONAL REGULATOR REDD-RELATED"/>
    <property type="match status" value="1"/>
</dbReference>
<keyword evidence="4" id="KW-0804">Transcription</keyword>
<evidence type="ECO:0000256" key="2">
    <source>
        <dbReference type="ARBA" id="ARBA00023015"/>
    </source>
</evidence>
<dbReference type="Pfam" id="PF00486">
    <property type="entry name" value="Trans_reg_C"/>
    <property type="match status" value="1"/>
</dbReference>
<evidence type="ECO:0000256" key="3">
    <source>
        <dbReference type="ARBA" id="ARBA00023125"/>
    </source>
</evidence>
<dbReference type="InterPro" id="IPR041664">
    <property type="entry name" value="AAA_16"/>
</dbReference>